<keyword evidence="2" id="KW-1185">Reference proteome</keyword>
<dbReference type="InterPro" id="IPR014710">
    <property type="entry name" value="RmlC-like_jellyroll"/>
</dbReference>
<gene>
    <name evidence="1" type="ORF">LPBF_07695</name>
</gene>
<reference evidence="1 2" key="1">
    <citation type="submission" date="2016-03" db="EMBL/GenBank/DDBJ databases">
        <authorList>
            <person name="Ploux O."/>
        </authorList>
    </citation>
    <scope>NUCLEOTIDE SEQUENCE [LARGE SCALE GENOMIC DNA]</scope>
    <source>
        <strain evidence="1 2">LPB0076</strain>
    </source>
</reference>
<protein>
    <recommendedName>
        <fullName evidence="3">Cyclic nucleotide-binding domain-containing protein</fullName>
    </recommendedName>
</protein>
<sequence length="205" mass="24032">MIKKFNNKKTPMEALQLYLETLIAFTEKEKAVFLSLFSEIQLKKKEYFAIESEFSSKLAFISTGVMRAFFRNKSGNEYNKTFFTASQFVAAYAFITTRQQNVINIQCLTDCTLLIADFRQLTSLYTQYPKFESLARIMAEYKFAIKEKREIELVTIDAKERYTIFKKEHPDLENLINQYHIASYLGITPTQLSRIRSQKQKSLPM</sequence>
<dbReference type="InterPro" id="IPR018490">
    <property type="entry name" value="cNMP-bd_dom_sf"/>
</dbReference>
<accession>A0A1B9E0L8</accession>
<organism evidence="1 2">
    <name type="scientific">Flavobacterium crassostreae</name>
    <dbReference type="NCBI Taxonomy" id="1763534"/>
    <lineage>
        <taxon>Bacteria</taxon>
        <taxon>Pseudomonadati</taxon>
        <taxon>Bacteroidota</taxon>
        <taxon>Flavobacteriia</taxon>
        <taxon>Flavobacteriales</taxon>
        <taxon>Flavobacteriaceae</taxon>
        <taxon>Flavobacterium</taxon>
    </lineage>
</organism>
<dbReference type="Gene3D" id="2.60.120.10">
    <property type="entry name" value="Jelly Rolls"/>
    <property type="match status" value="1"/>
</dbReference>
<comment type="caution">
    <text evidence="1">The sequence shown here is derived from an EMBL/GenBank/DDBJ whole genome shotgun (WGS) entry which is preliminary data.</text>
</comment>
<dbReference type="AlphaFoldDB" id="A0A1B9E0L8"/>
<name>A0A1B9E0L8_9FLAO</name>
<evidence type="ECO:0000313" key="2">
    <source>
        <dbReference type="Proteomes" id="UP000093510"/>
    </source>
</evidence>
<proteinExistence type="predicted"/>
<evidence type="ECO:0008006" key="3">
    <source>
        <dbReference type="Google" id="ProtNLM"/>
    </source>
</evidence>
<dbReference type="SUPFAM" id="SSF51206">
    <property type="entry name" value="cAMP-binding domain-like"/>
    <property type="match status" value="1"/>
</dbReference>
<dbReference type="EMBL" id="LVEP01000028">
    <property type="protein sequence ID" value="OCB75480.1"/>
    <property type="molecule type" value="Genomic_DNA"/>
</dbReference>
<evidence type="ECO:0000313" key="1">
    <source>
        <dbReference type="EMBL" id="OCB75480.1"/>
    </source>
</evidence>
<dbReference type="Proteomes" id="UP000093510">
    <property type="component" value="Unassembled WGS sequence"/>
</dbReference>
<dbReference type="STRING" id="1763534.GCA_001831475_01376"/>